<reference evidence="6" key="1">
    <citation type="submission" date="2017-01" db="EMBL/GenBank/DDBJ databases">
        <authorList>
            <person name="Varghese N."/>
            <person name="Submissions S."/>
        </authorList>
    </citation>
    <scope>NUCLEOTIDE SEQUENCE [LARGE SCALE GENOMIC DNA]</scope>
    <source>
        <strain evidence="6">ATCC 51758</strain>
    </source>
</reference>
<keyword evidence="3" id="KW-0949">S-adenosyl-L-methionine</keyword>
<accession>A0A1N7B794</accession>
<dbReference type="OrthoDB" id="5611641at2"/>
<keyword evidence="2" id="KW-0808">Transferase</keyword>
<dbReference type="InterPro" id="IPR029063">
    <property type="entry name" value="SAM-dependent_MTases_sf"/>
</dbReference>
<sequence length="252" mass="27142">MPPALKALFAQIAGWACALLFAGAGWLPPGIWPLAGMQALGATAAAAAMRSARWWLAIHAVFAPLLVVAGRAGIAPAWYLAAFALLLVVYWTSFRTQVPLYLSNRATIAALAGMLPAGRPVRVLDLGSGTGSLLRGLARLRPDCRFDGVEAAPAPWLLSRLLAPRAGRQITVRRGDFFAESWAPYNVVYAFLSPVPMERVWAKALQELAPGALVVSNSFPIPGRKPDRVVEVGDRRATRLYVYRVTDGRASK</sequence>
<keyword evidence="4" id="KW-1133">Transmembrane helix</keyword>
<dbReference type="Proteomes" id="UP000186819">
    <property type="component" value="Unassembled WGS sequence"/>
</dbReference>
<dbReference type="GO" id="GO:0016279">
    <property type="term" value="F:protein-lysine N-methyltransferase activity"/>
    <property type="evidence" value="ECO:0007669"/>
    <property type="project" value="InterPro"/>
</dbReference>
<dbReference type="SUPFAM" id="SSF53335">
    <property type="entry name" value="S-adenosyl-L-methionine-dependent methyltransferases"/>
    <property type="match status" value="1"/>
</dbReference>
<keyword evidence="4" id="KW-0812">Transmembrane</keyword>
<protein>
    <recommendedName>
        <fullName evidence="7">Methyltransferase domain-containing protein</fullName>
    </recommendedName>
</protein>
<evidence type="ECO:0008006" key="7">
    <source>
        <dbReference type="Google" id="ProtNLM"/>
    </source>
</evidence>
<gene>
    <name evidence="5" type="ORF">SAMN05421829_11699</name>
</gene>
<organism evidence="5 6">
    <name type="scientific">Aromatoleum tolulyticum</name>
    <dbReference type="NCBI Taxonomy" id="34027"/>
    <lineage>
        <taxon>Bacteria</taxon>
        <taxon>Pseudomonadati</taxon>
        <taxon>Pseudomonadota</taxon>
        <taxon>Betaproteobacteria</taxon>
        <taxon>Rhodocyclales</taxon>
        <taxon>Rhodocyclaceae</taxon>
        <taxon>Aromatoleum</taxon>
    </lineage>
</organism>
<dbReference type="STRING" id="34027.SAMN05421829_11699"/>
<dbReference type="InterPro" id="IPR026170">
    <property type="entry name" value="FAM173A/B"/>
</dbReference>
<keyword evidence="1" id="KW-0489">Methyltransferase</keyword>
<dbReference type="GO" id="GO:0032259">
    <property type="term" value="P:methylation"/>
    <property type="evidence" value="ECO:0007669"/>
    <property type="project" value="UniProtKB-KW"/>
</dbReference>
<evidence type="ECO:0000256" key="4">
    <source>
        <dbReference type="SAM" id="Phobius"/>
    </source>
</evidence>
<dbReference type="PANTHER" id="PTHR13610:SF9">
    <property type="entry name" value="FI06469P"/>
    <property type="match status" value="1"/>
</dbReference>
<name>A0A1N7B794_9RHOO</name>
<proteinExistence type="predicted"/>
<dbReference type="RefSeq" id="WP_076603879.1">
    <property type="nucleotide sequence ID" value="NZ_FTMD01000016.1"/>
</dbReference>
<feature type="transmembrane region" description="Helical" evidence="4">
    <location>
        <begin position="77"/>
        <end position="94"/>
    </location>
</feature>
<dbReference type="Gene3D" id="3.40.50.150">
    <property type="entry name" value="Vaccinia Virus protein VP39"/>
    <property type="match status" value="1"/>
</dbReference>
<dbReference type="PANTHER" id="PTHR13610">
    <property type="entry name" value="METHYLTRANSFERASE DOMAIN-CONTAINING PROTEIN"/>
    <property type="match status" value="1"/>
</dbReference>
<dbReference type="EMBL" id="FTMD01000016">
    <property type="protein sequence ID" value="SIR47172.1"/>
    <property type="molecule type" value="Genomic_DNA"/>
</dbReference>
<dbReference type="CDD" id="cd02440">
    <property type="entry name" value="AdoMet_MTases"/>
    <property type="match status" value="1"/>
</dbReference>
<keyword evidence="4" id="KW-0472">Membrane</keyword>
<evidence type="ECO:0000256" key="2">
    <source>
        <dbReference type="ARBA" id="ARBA00022679"/>
    </source>
</evidence>
<evidence type="ECO:0000313" key="6">
    <source>
        <dbReference type="Proteomes" id="UP000186819"/>
    </source>
</evidence>
<evidence type="ECO:0000256" key="1">
    <source>
        <dbReference type="ARBA" id="ARBA00022603"/>
    </source>
</evidence>
<dbReference type="AlphaFoldDB" id="A0A1N7B794"/>
<evidence type="ECO:0000256" key="3">
    <source>
        <dbReference type="ARBA" id="ARBA00022691"/>
    </source>
</evidence>
<keyword evidence="6" id="KW-1185">Reference proteome</keyword>
<evidence type="ECO:0000313" key="5">
    <source>
        <dbReference type="EMBL" id="SIR47172.1"/>
    </source>
</evidence>